<evidence type="ECO:0000256" key="2">
    <source>
        <dbReference type="ARBA" id="ARBA00023002"/>
    </source>
</evidence>
<comment type="similarity">
    <text evidence="1">Belongs to the short-chain dehydrogenases/reductases (SDR) family.</text>
</comment>
<evidence type="ECO:0000256" key="1">
    <source>
        <dbReference type="ARBA" id="ARBA00006484"/>
    </source>
</evidence>
<evidence type="ECO:0000313" key="4">
    <source>
        <dbReference type="Proteomes" id="UP000192320"/>
    </source>
</evidence>
<dbReference type="EMBL" id="MVHZ01000004">
    <property type="protein sequence ID" value="ORB02695.1"/>
    <property type="molecule type" value="Genomic_DNA"/>
</dbReference>
<dbReference type="GO" id="GO:0016491">
    <property type="term" value="F:oxidoreductase activity"/>
    <property type="evidence" value="ECO:0007669"/>
    <property type="project" value="UniProtKB-KW"/>
</dbReference>
<dbReference type="InterPro" id="IPR002347">
    <property type="entry name" value="SDR_fam"/>
</dbReference>
<dbReference type="PANTHER" id="PTHR24321:SF15">
    <property type="entry name" value="OXIDOREDUCTASE UCPA"/>
    <property type="match status" value="1"/>
</dbReference>
<name>A0A7I7R1R3_9MYCO</name>
<dbReference type="OrthoDB" id="3676637at2"/>
<proteinExistence type="inferred from homology"/>
<keyword evidence="4" id="KW-1185">Reference proteome</keyword>
<organism evidence="3 4">
    <name type="scientific">Mycolicibacter minnesotensis</name>
    <dbReference type="NCBI Taxonomy" id="1118379"/>
    <lineage>
        <taxon>Bacteria</taxon>
        <taxon>Bacillati</taxon>
        <taxon>Actinomycetota</taxon>
        <taxon>Actinomycetes</taxon>
        <taxon>Mycobacteriales</taxon>
        <taxon>Mycobacteriaceae</taxon>
        <taxon>Mycolicibacter</taxon>
    </lineage>
</organism>
<evidence type="ECO:0000313" key="3">
    <source>
        <dbReference type="EMBL" id="ORB02695.1"/>
    </source>
</evidence>
<accession>A0A7I7R1R3</accession>
<dbReference type="Proteomes" id="UP000192320">
    <property type="component" value="Unassembled WGS sequence"/>
</dbReference>
<reference evidence="3 4" key="1">
    <citation type="submission" date="2017-02" db="EMBL/GenBank/DDBJ databases">
        <title>The new phylogeny of genus Mycobacterium.</title>
        <authorList>
            <person name="Tortoli E."/>
            <person name="Trovato A."/>
            <person name="Cirillo D.M."/>
        </authorList>
    </citation>
    <scope>NUCLEOTIDE SEQUENCE [LARGE SCALE GENOMIC DNA]</scope>
    <source>
        <strain evidence="3 4">DSM 45633</strain>
    </source>
</reference>
<dbReference type="PANTHER" id="PTHR24321">
    <property type="entry name" value="DEHYDROGENASES, SHORT CHAIN"/>
    <property type="match status" value="1"/>
</dbReference>
<dbReference type="SUPFAM" id="SSF51735">
    <property type="entry name" value="NAD(P)-binding Rossmann-fold domains"/>
    <property type="match status" value="1"/>
</dbReference>
<keyword evidence="2" id="KW-0560">Oxidoreductase</keyword>
<dbReference type="InterPro" id="IPR036291">
    <property type="entry name" value="NAD(P)-bd_dom_sf"/>
</dbReference>
<dbReference type="PRINTS" id="PR00081">
    <property type="entry name" value="GDHRDH"/>
</dbReference>
<dbReference type="Pfam" id="PF13561">
    <property type="entry name" value="adh_short_C2"/>
    <property type="match status" value="1"/>
</dbReference>
<sequence length="288" mass="29981">MGTYVVTGSASGMGRQAAEKLRAAGHTVIGIDIRDADVMADLSTHIGRRAAAQATLDACGGILDGAVLAAGLGPIPGRQRLIAQVNYFGVVDVLTVLRPALARAVNAKVVVIASNSTTTTPLVPRRAIRALLAGDVDKALGAVRIFGSRSAPMIYAASKIALSRWVRRHAVTGEWAGAGIRLNAIAPGAIMTPLLAEQLANPAEAKAIKAFPVPVGGYGDAGQLADWMVFMLSDAADFLCGSMIFVDGGSDAYFRAESWPAAVPVWGLPRYLVKFLSNMRSRSSPGAT</sequence>
<protein>
    <submittedName>
        <fullName evidence="3">NAD-dependent epimerase</fullName>
    </submittedName>
</protein>
<dbReference type="AlphaFoldDB" id="A0A7I7R1R3"/>
<dbReference type="RefSeq" id="WP_083023902.1">
    <property type="nucleotide sequence ID" value="NZ_AP022589.1"/>
</dbReference>
<gene>
    <name evidence="3" type="ORF">BST33_06410</name>
</gene>
<comment type="caution">
    <text evidence="3">The sequence shown here is derived from an EMBL/GenBank/DDBJ whole genome shotgun (WGS) entry which is preliminary data.</text>
</comment>
<dbReference type="Gene3D" id="3.40.50.720">
    <property type="entry name" value="NAD(P)-binding Rossmann-like Domain"/>
    <property type="match status" value="1"/>
</dbReference>